<organism evidence="3 4">
    <name type="scientific">Elysia marginata</name>
    <dbReference type="NCBI Taxonomy" id="1093978"/>
    <lineage>
        <taxon>Eukaryota</taxon>
        <taxon>Metazoa</taxon>
        <taxon>Spiralia</taxon>
        <taxon>Lophotrochozoa</taxon>
        <taxon>Mollusca</taxon>
        <taxon>Gastropoda</taxon>
        <taxon>Heterobranchia</taxon>
        <taxon>Euthyneura</taxon>
        <taxon>Panpulmonata</taxon>
        <taxon>Sacoglossa</taxon>
        <taxon>Placobranchoidea</taxon>
        <taxon>Plakobranchidae</taxon>
        <taxon>Elysia</taxon>
    </lineage>
</organism>
<dbReference type="Pfam" id="PF07662">
    <property type="entry name" value="Nucleos_tra2_C"/>
    <property type="match status" value="1"/>
</dbReference>
<dbReference type="GO" id="GO:0005415">
    <property type="term" value="F:nucleoside:sodium symporter activity"/>
    <property type="evidence" value="ECO:0007669"/>
    <property type="project" value="TreeGrafter"/>
</dbReference>
<dbReference type="InterPro" id="IPR011657">
    <property type="entry name" value="CNT_C_dom"/>
</dbReference>
<feature type="transmembrane region" description="Helical" evidence="1">
    <location>
        <begin position="49"/>
        <end position="73"/>
    </location>
</feature>
<evidence type="ECO:0000256" key="1">
    <source>
        <dbReference type="SAM" id="Phobius"/>
    </source>
</evidence>
<evidence type="ECO:0000313" key="4">
    <source>
        <dbReference type="Proteomes" id="UP000762676"/>
    </source>
</evidence>
<evidence type="ECO:0000259" key="2">
    <source>
        <dbReference type="Pfam" id="PF07662"/>
    </source>
</evidence>
<keyword evidence="1" id="KW-1133">Transmembrane helix</keyword>
<accession>A0AAV4H8X0</accession>
<feature type="transmembrane region" description="Helical" evidence="1">
    <location>
        <begin position="85"/>
        <end position="108"/>
    </location>
</feature>
<gene>
    <name evidence="3" type="ORF">ElyMa_002661800</name>
</gene>
<keyword evidence="1" id="KW-0812">Transmembrane</keyword>
<proteinExistence type="predicted"/>
<sequence length="128" mass="14205">MKINRFQYMKYMAATNFTGTITKHRDDITLDLWKVTLNNGFISERSEAIVTYCLTGFSSFLSAALLGGILFTLAPKRKRWINGAVLPAVLAGHLANCMTGCFATHVWLPEAVSARQRPSPGNPSRRRG</sequence>
<reference evidence="3 4" key="1">
    <citation type="journal article" date="2021" name="Elife">
        <title>Chloroplast acquisition without the gene transfer in kleptoplastic sea slugs, Plakobranchus ocellatus.</title>
        <authorList>
            <person name="Maeda T."/>
            <person name="Takahashi S."/>
            <person name="Yoshida T."/>
            <person name="Shimamura S."/>
            <person name="Takaki Y."/>
            <person name="Nagai Y."/>
            <person name="Toyoda A."/>
            <person name="Suzuki Y."/>
            <person name="Arimoto A."/>
            <person name="Ishii H."/>
            <person name="Satoh N."/>
            <person name="Nishiyama T."/>
            <person name="Hasebe M."/>
            <person name="Maruyama T."/>
            <person name="Minagawa J."/>
            <person name="Obokata J."/>
            <person name="Shigenobu S."/>
        </authorList>
    </citation>
    <scope>NUCLEOTIDE SEQUENCE [LARGE SCALE GENOMIC DNA]</scope>
</reference>
<keyword evidence="4" id="KW-1185">Reference proteome</keyword>
<comment type="caution">
    <text evidence="3">The sequence shown here is derived from an EMBL/GenBank/DDBJ whole genome shotgun (WGS) entry which is preliminary data.</text>
</comment>
<evidence type="ECO:0000313" key="3">
    <source>
        <dbReference type="EMBL" id="GFR94181.1"/>
    </source>
</evidence>
<protein>
    <submittedName>
        <fullName evidence="3">Solute carrier family 28 member 3-like</fullName>
    </submittedName>
</protein>
<feature type="domain" description="Concentrative nucleoside transporter C-terminal" evidence="2">
    <location>
        <begin position="39"/>
        <end position="103"/>
    </location>
</feature>
<keyword evidence="1" id="KW-0472">Membrane</keyword>
<dbReference type="Proteomes" id="UP000762676">
    <property type="component" value="Unassembled WGS sequence"/>
</dbReference>
<dbReference type="AlphaFoldDB" id="A0AAV4H8X0"/>
<dbReference type="InterPro" id="IPR008276">
    <property type="entry name" value="C_nuclsd_transpt"/>
</dbReference>
<dbReference type="PANTHER" id="PTHR10590">
    <property type="entry name" value="SODIUM/NUCLEOSIDE COTRANSPORTER"/>
    <property type="match status" value="1"/>
</dbReference>
<dbReference type="GO" id="GO:0005886">
    <property type="term" value="C:plasma membrane"/>
    <property type="evidence" value="ECO:0007669"/>
    <property type="project" value="TreeGrafter"/>
</dbReference>
<dbReference type="EMBL" id="BMAT01005488">
    <property type="protein sequence ID" value="GFR94181.1"/>
    <property type="molecule type" value="Genomic_DNA"/>
</dbReference>
<dbReference type="PANTHER" id="PTHR10590:SF4">
    <property type="entry name" value="SOLUTE CARRIER FAMILY 28 MEMBER 3"/>
    <property type="match status" value="1"/>
</dbReference>
<name>A0AAV4H8X0_9GAST</name>